<dbReference type="GO" id="GO:0030424">
    <property type="term" value="C:axon"/>
    <property type="evidence" value="ECO:0007669"/>
    <property type="project" value="TreeGrafter"/>
</dbReference>
<gene>
    <name evidence="1" type="ORF">GCK72_015937</name>
</gene>
<evidence type="ECO:0000313" key="1">
    <source>
        <dbReference type="EMBL" id="KAF1759470.1"/>
    </source>
</evidence>
<dbReference type="EMBL" id="WUAV01000004">
    <property type="protein sequence ID" value="KAF1759470.1"/>
    <property type="molecule type" value="Genomic_DNA"/>
</dbReference>
<dbReference type="GO" id="GO:0043025">
    <property type="term" value="C:neuronal cell body"/>
    <property type="evidence" value="ECO:0007669"/>
    <property type="project" value="TreeGrafter"/>
</dbReference>
<dbReference type="KEGG" id="crq:GCK72_015937"/>
<accession>A0A6A5GVE7</accession>
<dbReference type="GO" id="GO:0042048">
    <property type="term" value="P:olfactory behavior"/>
    <property type="evidence" value="ECO:0007669"/>
    <property type="project" value="TreeGrafter"/>
</dbReference>
<dbReference type="InterPro" id="IPR010558">
    <property type="entry name" value="Ly-6-related"/>
</dbReference>
<dbReference type="PANTHER" id="PTHR34722:SF1">
    <property type="entry name" value="HOMOLOG OF ODR-2 (TWO)"/>
    <property type="match status" value="1"/>
</dbReference>
<dbReference type="RefSeq" id="XP_053585992.1">
    <property type="nucleotide sequence ID" value="XM_053731220.1"/>
</dbReference>
<dbReference type="CTD" id="9799679"/>
<dbReference type="Pfam" id="PF06579">
    <property type="entry name" value="Ly-6_related"/>
    <property type="match status" value="1"/>
</dbReference>
<sequence length="183" mass="21164">MSEVYENKWPCIYKKPVVYTDDCNDNITTYKSIPTIPCASICLTLTEEINGQTAYIRGCYDSILQNRFNSTITKWYRWMHRDFCRNYRKNELFNLQEGLEFERNSTVGVCTYYPNPPSVITKFNPQSIKKSTPCPCMNSANPVFLPFFYSDTSKNSEQLSSLEHILKIALNALNSRFPGSKEA</sequence>
<organism evidence="1 2">
    <name type="scientific">Caenorhabditis remanei</name>
    <name type="common">Caenorhabditis vulgaris</name>
    <dbReference type="NCBI Taxonomy" id="31234"/>
    <lineage>
        <taxon>Eukaryota</taxon>
        <taxon>Metazoa</taxon>
        <taxon>Ecdysozoa</taxon>
        <taxon>Nematoda</taxon>
        <taxon>Chromadorea</taxon>
        <taxon>Rhabditida</taxon>
        <taxon>Rhabditina</taxon>
        <taxon>Rhabditomorpha</taxon>
        <taxon>Rhabditoidea</taxon>
        <taxon>Rhabditidae</taxon>
        <taxon>Peloderinae</taxon>
        <taxon>Caenorhabditis</taxon>
    </lineage>
</organism>
<dbReference type="PANTHER" id="PTHR34722">
    <property type="entry name" value="HOMOLOG OF ODR-2 (TWO)-RELATED"/>
    <property type="match status" value="1"/>
</dbReference>
<name>A0A6A5GVE7_CAERE</name>
<comment type="caution">
    <text evidence="1">The sequence shown here is derived from an EMBL/GenBank/DDBJ whole genome shotgun (WGS) entry which is preliminary data.</text>
</comment>
<dbReference type="Proteomes" id="UP000483820">
    <property type="component" value="Chromosome IV"/>
</dbReference>
<evidence type="ECO:0000313" key="2">
    <source>
        <dbReference type="Proteomes" id="UP000483820"/>
    </source>
</evidence>
<proteinExistence type="predicted"/>
<dbReference type="AlphaFoldDB" id="A0A6A5GVE7"/>
<dbReference type="GO" id="GO:1990834">
    <property type="term" value="P:response to odorant"/>
    <property type="evidence" value="ECO:0007669"/>
    <property type="project" value="TreeGrafter"/>
</dbReference>
<reference evidence="1 2" key="1">
    <citation type="submission" date="2019-12" db="EMBL/GenBank/DDBJ databases">
        <title>Chromosome-level assembly of the Caenorhabditis remanei genome.</title>
        <authorList>
            <person name="Teterina A.A."/>
            <person name="Willis J.H."/>
            <person name="Phillips P.C."/>
        </authorList>
    </citation>
    <scope>NUCLEOTIDE SEQUENCE [LARGE SCALE GENOMIC DNA]</scope>
    <source>
        <strain evidence="1 2">PX506</strain>
        <tissue evidence="1">Whole organism</tissue>
    </source>
</reference>
<protein>
    <submittedName>
        <fullName evidence="1">Uncharacterized protein</fullName>
    </submittedName>
</protein>
<dbReference type="GeneID" id="9799679"/>